<feature type="domain" description="DUF6916" evidence="1">
    <location>
        <begin position="3"/>
        <end position="85"/>
    </location>
</feature>
<name>A0ABR6YAL0_9BURK</name>
<sequence length="105" mass="11835">MSLTFTQAQQILNTSFIAHTSVGTVELRLIEASELPGRGIPTEFRMPMVLIFSAPASPVLTQDNYHIDHPQLGRQYWAMSPVQPPRNPPVTVNNEPLLFYQVLFN</sequence>
<evidence type="ECO:0000313" key="3">
    <source>
        <dbReference type="Proteomes" id="UP000624279"/>
    </source>
</evidence>
<comment type="caution">
    <text evidence="2">The sequence shown here is derived from an EMBL/GenBank/DDBJ whole genome shotgun (WGS) entry which is preliminary data.</text>
</comment>
<dbReference type="Proteomes" id="UP000624279">
    <property type="component" value="Unassembled WGS sequence"/>
</dbReference>
<dbReference type="InterPro" id="IPR054209">
    <property type="entry name" value="DUF6916"/>
</dbReference>
<reference evidence="2 3" key="1">
    <citation type="submission" date="2020-08" db="EMBL/GenBank/DDBJ databases">
        <title>Novel species isolated from subtropical streams in China.</title>
        <authorList>
            <person name="Lu H."/>
        </authorList>
    </citation>
    <scope>NUCLEOTIDE SEQUENCE [LARGE SCALE GENOMIC DNA]</scope>
    <source>
        <strain evidence="2 3">LX15W</strain>
    </source>
</reference>
<dbReference type="RefSeq" id="WP_186941708.1">
    <property type="nucleotide sequence ID" value="NZ_JACOGA010000007.1"/>
</dbReference>
<evidence type="ECO:0000313" key="2">
    <source>
        <dbReference type="EMBL" id="MBC3873670.1"/>
    </source>
</evidence>
<dbReference type="EMBL" id="JACOGA010000007">
    <property type="protein sequence ID" value="MBC3873670.1"/>
    <property type="molecule type" value="Genomic_DNA"/>
</dbReference>
<proteinExistence type="predicted"/>
<evidence type="ECO:0000259" key="1">
    <source>
        <dbReference type="Pfam" id="PF21880"/>
    </source>
</evidence>
<organism evidence="2 3">
    <name type="scientific">Undibacterium flavidum</name>
    <dbReference type="NCBI Taxonomy" id="2762297"/>
    <lineage>
        <taxon>Bacteria</taxon>
        <taxon>Pseudomonadati</taxon>
        <taxon>Pseudomonadota</taxon>
        <taxon>Betaproteobacteria</taxon>
        <taxon>Burkholderiales</taxon>
        <taxon>Oxalobacteraceae</taxon>
        <taxon>Undibacterium</taxon>
    </lineage>
</organism>
<accession>A0ABR6YAL0</accession>
<dbReference type="Pfam" id="PF21880">
    <property type="entry name" value="DUF6916"/>
    <property type="match status" value="1"/>
</dbReference>
<keyword evidence="3" id="KW-1185">Reference proteome</keyword>
<protein>
    <recommendedName>
        <fullName evidence="1">DUF6916 domain-containing protein</fullName>
    </recommendedName>
</protein>
<gene>
    <name evidence="2" type="ORF">H8K55_08725</name>
</gene>